<protein>
    <recommendedName>
        <fullName evidence="8">CorA-like Mg2+ transporter protein</fullName>
    </recommendedName>
</protein>
<comment type="caution">
    <text evidence="6">The sequence shown here is derived from an EMBL/GenBank/DDBJ whole genome shotgun (WGS) entry which is preliminary data.</text>
</comment>
<comment type="subcellular location">
    <subcellularLocation>
        <location evidence="1">Membrane</location>
        <topology evidence="1">Multi-pass membrane protein</topology>
    </subcellularLocation>
</comment>
<dbReference type="STRING" id="2070753.A0A3A2ZP56"/>
<dbReference type="GO" id="GO:0046873">
    <property type="term" value="F:metal ion transmembrane transporter activity"/>
    <property type="evidence" value="ECO:0007669"/>
    <property type="project" value="InterPro"/>
</dbReference>
<dbReference type="InterPro" id="IPR045863">
    <property type="entry name" value="CorA_TM1_TM2"/>
</dbReference>
<dbReference type="SUPFAM" id="SSF144083">
    <property type="entry name" value="Magnesium transport protein CorA, transmembrane region"/>
    <property type="match status" value="1"/>
</dbReference>
<organism evidence="6 7">
    <name type="scientific">Aspergillus sclerotialis</name>
    <dbReference type="NCBI Taxonomy" id="2070753"/>
    <lineage>
        <taxon>Eukaryota</taxon>
        <taxon>Fungi</taxon>
        <taxon>Dikarya</taxon>
        <taxon>Ascomycota</taxon>
        <taxon>Pezizomycotina</taxon>
        <taxon>Eurotiomycetes</taxon>
        <taxon>Eurotiomycetidae</taxon>
        <taxon>Eurotiales</taxon>
        <taxon>Aspergillaceae</taxon>
        <taxon>Aspergillus</taxon>
        <taxon>Aspergillus subgen. Polypaecilum</taxon>
    </lineage>
</organism>
<sequence length="525" mass="61410">MSQARNPNNPPLRRLNWKEEYLTRHPESYSRLDYHLKAPPGCSLVDGFLNCWVGDLEPPWRHEALRMFLERTGEKRSFPEALRTFPSDKRCLAIVDDRSDPLAEVKYTCLDISPVRRWESQEYNRFPPKGLKARVYGADAEMLYNRLREKREGIAERRIIYLVDLTPLMALALISNVAYLHLPQMRSYLSKHVGFNTYMGISQRRGFVLEFHLPHYVLRRDKRQLQDARGLRKHRYFRPPSEDEQNCIYEAQLSLIVLGEDDFFWTAYFCEDSYFTGGNPVHRYLEDQTDGPTGALRPCNRPIWDPRYYFLAVLSTRMEQVTMEWTALVQFMENYLDPHSEINPENLSKFLEDDPALKRTKEYTWVLCILRRLRNSLAKLISTWKAFDLNHSVYFDLDAEGNLQDHFREHFSFIRESTAELGALHMILEHRIETLEKMSSLLVNASALAESITATIQGDHIRLLTYITILYLPMTLVTGAFSMNQVTADVAWWKYWVALVCLTGLTVGVALGLQVFVPRWKKDSF</sequence>
<evidence type="ECO:0000313" key="6">
    <source>
        <dbReference type="EMBL" id="RJE24440.1"/>
    </source>
</evidence>
<evidence type="ECO:0000256" key="2">
    <source>
        <dbReference type="ARBA" id="ARBA00022692"/>
    </source>
</evidence>
<evidence type="ECO:0000256" key="3">
    <source>
        <dbReference type="ARBA" id="ARBA00022989"/>
    </source>
</evidence>
<feature type="transmembrane region" description="Helical" evidence="5">
    <location>
        <begin position="463"/>
        <end position="483"/>
    </location>
</feature>
<dbReference type="AlphaFoldDB" id="A0A3A2ZP56"/>
<keyword evidence="2 5" id="KW-0812">Transmembrane</keyword>
<accession>A0A3A2ZP56</accession>
<evidence type="ECO:0008006" key="8">
    <source>
        <dbReference type="Google" id="ProtNLM"/>
    </source>
</evidence>
<dbReference type="EMBL" id="MVGC01000081">
    <property type="protein sequence ID" value="RJE24440.1"/>
    <property type="molecule type" value="Genomic_DNA"/>
</dbReference>
<dbReference type="Pfam" id="PF01544">
    <property type="entry name" value="CorA"/>
    <property type="match status" value="1"/>
</dbReference>
<keyword evidence="4 5" id="KW-0472">Membrane</keyword>
<name>A0A3A2ZP56_9EURO</name>
<evidence type="ECO:0000256" key="4">
    <source>
        <dbReference type="ARBA" id="ARBA00023136"/>
    </source>
</evidence>
<keyword evidence="7" id="KW-1185">Reference proteome</keyword>
<gene>
    <name evidence="6" type="ORF">PHISCL_03244</name>
</gene>
<dbReference type="Proteomes" id="UP000266188">
    <property type="component" value="Unassembled WGS sequence"/>
</dbReference>
<feature type="transmembrane region" description="Helical" evidence="5">
    <location>
        <begin position="159"/>
        <end position="182"/>
    </location>
</feature>
<proteinExistence type="predicted"/>
<evidence type="ECO:0000256" key="1">
    <source>
        <dbReference type="ARBA" id="ARBA00004141"/>
    </source>
</evidence>
<feature type="transmembrane region" description="Helical" evidence="5">
    <location>
        <begin position="495"/>
        <end position="517"/>
    </location>
</feature>
<dbReference type="GO" id="GO:0016020">
    <property type="term" value="C:membrane"/>
    <property type="evidence" value="ECO:0007669"/>
    <property type="project" value="UniProtKB-SubCell"/>
</dbReference>
<dbReference type="Gene3D" id="1.20.58.340">
    <property type="entry name" value="Magnesium transport protein CorA, transmembrane region"/>
    <property type="match status" value="1"/>
</dbReference>
<dbReference type="InterPro" id="IPR002523">
    <property type="entry name" value="MgTranspt_CorA/ZnTranspt_ZntB"/>
</dbReference>
<reference evidence="7" key="1">
    <citation type="submission" date="2017-02" db="EMBL/GenBank/DDBJ databases">
        <authorList>
            <person name="Tafer H."/>
            <person name="Lopandic K."/>
        </authorList>
    </citation>
    <scope>NUCLEOTIDE SEQUENCE [LARGE SCALE GENOMIC DNA]</scope>
    <source>
        <strain evidence="7">CBS 366.77</strain>
    </source>
</reference>
<keyword evidence="3 5" id="KW-1133">Transmembrane helix</keyword>
<evidence type="ECO:0000256" key="5">
    <source>
        <dbReference type="SAM" id="Phobius"/>
    </source>
</evidence>
<evidence type="ECO:0000313" key="7">
    <source>
        <dbReference type="Proteomes" id="UP000266188"/>
    </source>
</evidence>
<dbReference type="OrthoDB" id="5428055at2759"/>